<keyword evidence="1" id="KW-1185">Reference proteome</keyword>
<dbReference type="eggNOG" id="ENOG502TJ98">
    <property type="taxonomic scope" value="Eukaryota"/>
</dbReference>
<name>A0A1I7TS99_9PELO</name>
<organism evidence="1 2">
    <name type="scientific">Caenorhabditis tropicalis</name>
    <dbReference type="NCBI Taxonomy" id="1561998"/>
    <lineage>
        <taxon>Eukaryota</taxon>
        <taxon>Metazoa</taxon>
        <taxon>Ecdysozoa</taxon>
        <taxon>Nematoda</taxon>
        <taxon>Chromadorea</taxon>
        <taxon>Rhabditida</taxon>
        <taxon>Rhabditina</taxon>
        <taxon>Rhabditomorpha</taxon>
        <taxon>Rhabditoidea</taxon>
        <taxon>Rhabditidae</taxon>
        <taxon>Peloderinae</taxon>
        <taxon>Caenorhabditis</taxon>
    </lineage>
</organism>
<evidence type="ECO:0000313" key="1">
    <source>
        <dbReference type="Proteomes" id="UP000095282"/>
    </source>
</evidence>
<sequence>MDIPHRLIEEVVETVEVHLRCEIHWKTAMLLVRQLETKAKYPDLSQYAPNLEDSESMQRGWRMARLQRMDEIEWIKRKEKRVEIELFTEENQKKFIKMEKTWREIAKNQEKA</sequence>
<accession>A0A1I7TS99</accession>
<reference evidence="2" key="1">
    <citation type="submission" date="2016-11" db="UniProtKB">
        <authorList>
            <consortium name="WormBaseParasite"/>
        </authorList>
    </citation>
    <scope>IDENTIFICATION</scope>
</reference>
<proteinExistence type="predicted"/>
<evidence type="ECO:0000313" key="2">
    <source>
        <dbReference type="WBParaSite" id="Csp11.Scaffold629.g11266.t1"/>
    </source>
</evidence>
<dbReference type="WBParaSite" id="Csp11.Scaffold629.g11266.t1">
    <property type="protein sequence ID" value="Csp11.Scaffold629.g11266.t1"/>
    <property type="gene ID" value="Csp11.Scaffold629.g11266"/>
</dbReference>
<dbReference type="AlphaFoldDB" id="A0A1I7TS99"/>
<protein>
    <submittedName>
        <fullName evidence="2">Phage protein</fullName>
    </submittedName>
</protein>
<dbReference type="Proteomes" id="UP000095282">
    <property type="component" value="Unplaced"/>
</dbReference>